<dbReference type="STRING" id="690567.2429"/>
<accession>A0A0E4GU01</accession>
<dbReference type="PIRSF" id="PIRSF000331">
    <property type="entry name" value="HpaA_HpaB"/>
    <property type="match status" value="1"/>
</dbReference>
<dbReference type="AlphaFoldDB" id="A0A0E4GU01"/>
<sequence length="477" mass="52625">MRTSQEYLEKLASMRPNVYLEGKCVGRDHPKVLHASQAIQLTFDLANDPHYEKWLKTTSHISGKPINRFCHIHQTPEDLLMKQEMTRVLCNRIGGCIQRCMGADSMNGLSVATKNADLKYGTNYHERWLKYLEYFQENDLVGAAAQTDAKGDRSKRPGEQDDPDMYLHVVERREDGVVVRGAKLHNTMAPYADEILAFPTRALGKDEKDYAIAFAIPADTEGVHLIVREAFSLERADNLSAPYTKLGDLESMTVFDNVFVPNERIFLNGETDIGGQLALLFALYHRHSYCGCKPGIGDVILGTTALLADYNGVEKTGHTRAQLAELISVAELVFAAGIAASIKSTKAPSGTMVPNVIYANVGRRHAGHHMYSEYETLCDIAGGLPATLPLSSEYNNPEIGDFVRKYTKRRTGISEENHYRAYHLASDILTGEVGAALLVAGVHGGGSPIMEDIAIMGSYDIKGKKKLAKYLAGIEED</sequence>
<dbReference type="OrthoDB" id="9785230at2"/>
<evidence type="ECO:0000256" key="1">
    <source>
        <dbReference type="ARBA" id="ARBA00022630"/>
    </source>
</evidence>
<dbReference type="Gene3D" id="1.10.3140.10">
    <property type="entry name" value="4-hydroxybutyryl-coa dehydratase, domain 1"/>
    <property type="match status" value="1"/>
</dbReference>
<protein>
    <submittedName>
        <fullName evidence="7">HpaB/PvcC/4-BUDH</fullName>
    </submittedName>
</protein>
<dbReference type="SUPFAM" id="SSF47203">
    <property type="entry name" value="Acyl-CoA dehydrogenase C-terminal domain-like"/>
    <property type="match status" value="1"/>
</dbReference>
<dbReference type="PANTHER" id="PTHR36117">
    <property type="entry name" value="4-HYDROXYPHENYLACETATE 3-MONOOXYGENASE-RELATED"/>
    <property type="match status" value="1"/>
</dbReference>
<dbReference type="InterPro" id="IPR009100">
    <property type="entry name" value="AcylCoA_DH/oxidase_NM_dom_sf"/>
</dbReference>
<dbReference type="Pfam" id="PF11794">
    <property type="entry name" value="HpaB_N"/>
    <property type="match status" value="1"/>
</dbReference>
<reference evidence="7 8" key="1">
    <citation type="submission" date="2015-03" db="EMBL/GenBank/DDBJ databases">
        <authorList>
            <person name="Murphy D."/>
        </authorList>
    </citation>
    <scope>NUCLEOTIDE SEQUENCE [LARGE SCALE GENOMIC DNA]</scope>
    <source>
        <strain evidence="7 8">OL-4</strain>
    </source>
</reference>
<evidence type="ECO:0000256" key="3">
    <source>
        <dbReference type="ARBA" id="ARBA00023002"/>
    </source>
</evidence>
<keyword evidence="1" id="KW-0285">Flavoprotein</keyword>
<dbReference type="Gene3D" id="2.40.110.10">
    <property type="entry name" value="Butyryl-CoA Dehydrogenase, subunit A, domain 2"/>
    <property type="match status" value="1"/>
</dbReference>
<dbReference type="SUPFAM" id="SSF56645">
    <property type="entry name" value="Acyl-CoA dehydrogenase NM domain-like"/>
    <property type="match status" value="1"/>
</dbReference>
<dbReference type="Proteomes" id="UP000045545">
    <property type="component" value="Unassembled WGS sequence"/>
</dbReference>
<dbReference type="RefSeq" id="WP_046499383.1">
    <property type="nucleotide sequence ID" value="NZ_CGIH01000042.1"/>
</dbReference>
<evidence type="ECO:0000313" key="7">
    <source>
        <dbReference type="EMBL" id="CQB51966.1"/>
    </source>
</evidence>
<keyword evidence="8" id="KW-1185">Reference proteome</keyword>
<dbReference type="PANTHER" id="PTHR36117:SF3">
    <property type="entry name" value="4-HYDROXYPHENYLACETATE 3-MONOOXYGENASE-RELATED"/>
    <property type="match status" value="1"/>
</dbReference>
<evidence type="ECO:0000259" key="6">
    <source>
        <dbReference type="Pfam" id="PF11794"/>
    </source>
</evidence>
<gene>
    <name evidence="7" type="ORF">2429</name>
</gene>
<dbReference type="Pfam" id="PF03241">
    <property type="entry name" value="HpaB"/>
    <property type="match status" value="1"/>
</dbReference>
<keyword evidence="3" id="KW-0560">Oxidoreductase</keyword>
<keyword evidence="2 4" id="KW-0274">FAD</keyword>
<dbReference type="EMBL" id="CGIH01000042">
    <property type="protein sequence ID" value="CQB51966.1"/>
    <property type="molecule type" value="Genomic_DNA"/>
</dbReference>
<evidence type="ECO:0000256" key="4">
    <source>
        <dbReference type="PIRSR" id="PIRSR000331-2"/>
    </source>
</evidence>
<proteinExistence type="predicted"/>
<evidence type="ECO:0000313" key="8">
    <source>
        <dbReference type="Proteomes" id="UP000045545"/>
    </source>
</evidence>
<dbReference type="InterPro" id="IPR024674">
    <property type="entry name" value="HpaB/PvcC/4-BUDH_N"/>
</dbReference>
<feature type="binding site" evidence="4">
    <location>
        <position position="187"/>
    </location>
    <ligand>
        <name>FAD</name>
        <dbReference type="ChEBI" id="CHEBI:57692"/>
    </ligand>
</feature>
<feature type="domain" description="HpaB/PvcC/4-BUDH C-terminal" evidence="5">
    <location>
        <begin position="276"/>
        <end position="473"/>
    </location>
</feature>
<dbReference type="InterPro" id="IPR024719">
    <property type="entry name" value="HpaB/PvcC/4-BUDH_C"/>
</dbReference>
<dbReference type="InterPro" id="IPR036250">
    <property type="entry name" value="AcylCo_DH-like_C"/>
</dbReference>
<dbReference type="InterPro" id="IPR004925">
    <property type="entry name" value="HpaB/PvcC/4-BUDH"/>
</dbReference>
<dbReference type="InterPro" id="IPR046373">
    <property type="entry name" value="Acyl-CoA_Oxase/DH_mid-dom_sf"/>
</dbReference>
<evidence type="ECO:0000256" key="2">
    <source>
        <dbReference type="ARBA" id="ARBA00022827"/>
    </source>
</evidence>
<evidence type="ECO:0000259" key="5">
    <source>
        <dbReference type="Pfam" id="PF03241"/>
    </source>
</evidence>
<dbReference type="Gene3D" id="1.20.140.10">
    <property type="entry name" value="Butyryl-CoA Dehydrogenase, subunit A, domain 3"/>
    <property type="match status" value="1"/>
</dbReference>
<organism evidence="7 8">
    <name type="scientific">Syntrophomonas zehnderi OL-4</name>
    <dbReference type="NCBI Taxonomy" id="690567"/>
    <lineage>
        <taxon>Bacteria</taxon>
        <taxon>Bacillati</taxon>
        <taxon>Bacillota</taxon>
        <taxon>Clostridia</taxon>
        <taxon>Eubacteriales</taxon>
        <taxon>Syntrophomonadaceae</taxon>
        <taxon>Syntrophomonas</taxon>
    </lineage>
</organism>
<dbReference type="GO" id="GO:0016627">
    <property type="term" value="F:oxidoreductase activity, acting on the CH-CH group of donors"/>
    <property type="evidence" value="ECO:0007669"/>
    <property type="project" value="InterPro"/>
</dbReference>
<feature type="domain" description="HpaB/PvcC/4-BUDH N-terminal" evidence="6">
    <location>
        <begin position="3"/>
        <end position="267"/>
    </location>
</feature>
<name>A0A0E4GU01_9FIRM</name>